<gene>
    <name evidence="2" type="ORF">LPTSP3_g28900</name>
</gene>
<dbReference type="RefSeq" id="WP_109021103.1">
    <property type="nucleotide sequence ID" value="NZ_AP025028.1"/>
</dbReference>
<reference evidence="2 3" key="1">
    <citation type="submission" date="2021-08" db="EMBL/GenBank/DDBJ databases">
        <title>Complete genome sequence of Leptospira kobayashii strain E30.</title>
        <authorList>
            <person name="Nakao R."/>
            <person name="Nakamura S."/>
            <person name="Masuzawa T."/>
            <person name="Koizumi N."/>
        </authorList>
    </citation>
    <scope>NUCLEOTIDE SEQUENCE [LARGE SCALE GENOMIC DNA]</scope>
    <source>
        <strain evidence="2 3">E30</strain>
    </source>
</reference>
<dbReference type="EMBL" id="AP025028">
    <property type="protein sequence ID" value="BDA79960.1"/>
    <property type="molecule type" value="Genomic_DNA"/>
</dbReference>
<dbReference type="Proteomes" id="UP000245263">
    <property type="component" value="Chromosome 1"/>
</dbReference>
<proteinExistence type="predicted"/>
<evidence type="ECO:0000256" key="1">
    <source>
        <dbReference type="SAM" id="MobiDB-lite"/>
    </source>
</evidence>
<organism evidence="2 3">
    <name type="scientific">Leptospira kobayashii</name>
    <dbReference type="NCBI Taxonomy" id="1917830"/>
    <lineage>
        <taxon>Bacteria</taxon>
        <taxon>Pseudomonadati</taxon>
        <taxon>Spirochaetota</taxon>
        <taxon>Spirochaetia</taxon>
        <taxon>Leptospirales</taxon>
        <taxon>Leptospiraceae</taxon>
        <taxon>Leptospira</taxon>
    </lineage>
</organism>
<accession>A0ABN6KGZ8</accession>
<evidence type="ECO:0008006" key="4">
    <source>
        <dbReference type="Google" id="ProtNLM"/>
    </source>
</evidence>
<dbReference type="SUPFAM" id="SSF53300">
    <property type="entry name" value="vWA-like"/>
    <property type="match status" value="1"/>
</dbReference>
<feature type="region of interest" description="Disordered" evidence="1">
    <location>
        <begin position="250"/>
        <end position="280"/>
    </location>
</feature>
<protein>
    <recommendedName>
        <fullName evidence="4">VWA domain-containing protein</fullName>
    </recommendedName>
</protein>
<evidence type="ECO:0000313" key="3">
    <source>
        <dbReference type="Proteomes" id="UP000245263"/>
    </source>
</evidence>
<name>A0ABN6KGZ8_9LEPT</name>
<evidence type="ECO:0000313" key="2">
    <source>
        <dbReference type="EMBL" id="BDA79960.1"/>
    </source>
</evidence>
<dbReference type="InterPro" id="IPR036465">
    <property type="entry name" value="vWFA_dom_sf"/>
</dbReference>
<keyword evidence="3" id="KW-1185">Reference proteome</keyword>
<feature type="compositionally biased region" description="Polar residues" evidence="1">
    <location>
        <begin position="268"/>
        <end position="280"/>
    </location>
</feature>
<sequence>MNDVIRLWQEKWPEALALWSDYVKLSLPHFLLTKDMEGKEGFTTSFAAIRLTDHKVLLSLRKIKDLGLEDYPLEIMGHEIGHHVYCPGDLSDHGKLIYLVQTAMPRFEHIAGLIVNVYTDLFINDHLKRYNRLRMEEVYQKIGKQKDPFWNFYMRTYEILWALPEETLTFSKVETTANSDAILVNRIIRNYPNDWVRGAYDFGNICYPYFMGKDSAETIKVLGVIHDTSDAGKDGEIPSGITDVEIESIFDSGKDPSLGGNRTEDKSQPNQKPKQPSLTPAQYSSICQALGIKVSQSEMAYKFYKEKALPHLVSFPQLLTPGAPEMVLEGSDEWDLGSPIEDINWVESVIKSPVVIPGYTTVENYFSEMPSYETDFNPIDLDLFVDCSGSMPNPLVETSFLTLAGAIIALSALRVGSAVRTTLWSGENEYKSTETFTRNEKDIMEILTGFIGGGTCFPLNLLKNEYSNRPPSARKSHILVISDEGIDTMYDQPYSENPRSLVKSMLEKAGGGGSMVLNLYNPNLHGTIKTMQEDGWQIYPISNWEQLIEFSKTFVKKTYERNKILRQTNR</sequence>